<feature type="binding site" evidence="3">
    <location>
        <position position="140"/>
    </location>
    <ligand>
        <name>Mn(2+)</name>
        <dbReference type="ChEBI" id="CHEBI:29035"/>
        <label>1</label>
    </ligand>
</feature>
<dbReference type="CDD" id="cd20305">
    <property type="entry name" value="cupin_OxDC_C"/>
    <property type="match status" value="1"/>
</dbReference>
<proteinExistence type="predicted"/>
<dbReference type="SMART" id="SM00835">
    <property type="entry name" value="Cupin_1"/>
    <property type="match status" value="2"/>
</dbReference>
<protein>
    <submittedName>
        <fullName evidence="6">Bicupin, oxalate decarboxylase family</fullName>
        <ecNumber evidence="6">4.1.1.2</ecNumber>
    </submittedName>
</protein>
<dbReference type="InterPro" id="IPR017774">
    <property type="entry name" value="Bicupin_oxalate_deCO2ase/Oxase"/>
</dbReference>
<dbReference type="EC" id="4.1.1.2" evidence="6"/>
<dbReference type="PANTHER" id="PTHR35848:SF9">
    <property type="entry name" value="SLL1358 PROTEIN"/>
    <property type="match status" value="1"/>
</dbReference>
<feature type="region of interest" description="Disordered" evidence="4">
    <location>
        <begin position="1"/>
        <end position="24"/>
    </location>
</feature>
<evidence type="ECO:0000256" key="3">
    <source>
        <dbReference type="PIRSR" id="PIRSR617774-2"/>
    </source>
</evidence>
<dbReference type="InterPro" id="IPR011051">
    <property type="entry name" value="RmlC_Cupin_sf"/>
</dbReference>
<dbReference type="SUPFAM" id="SSF51182">
    <property type="entry name" value="RmlC-like cupins"/>
    <property type="match status" value="1"/>
</dbReference>
<reference evidence="6 7" key="1">
    <citation type="journal article" date="2012" name="Stand. Genomic Sci.">
        <title>Complete genome sequence of Terriglobus saanensis type strain SP1PR4(T), an Acidobacteria from tundra soil.</title>
        <authorList>
            <person name="Rawat S.R."/>
            <person name="Mannisto M.K."/>
            <person name="Starovoytov V."/>
            <person name="Goodwin L."/>
            <person name="Nolan M."/>
            <person name="Hauser L."/>
            <person name="Land M."/>
            <person name="Davenport K.W."/>
            <person name="Woyke T."/>
            <person name="Haggblom M.M."/>
        </authorList>
    </citation>
    <scope>NUCLEOTIDE SEQUENCE</scope>
    <source>
        <strain evidence="7">ATCC BAA-1853 / DSM 23119 / SP1PR4</strain>
    </source>
</reference>
<name>E8UY71_TERSS</name>
<feature type="binding site" evidence="3">
    <location>
        <position position="328"/>
    </location>
    <ligand>
        <name>Mn(2+)</name>
        <dbReference type="ChEBI" id="CHEBI:29035"/>
        <label>2</label>
    </ligand>
</feature>
<evidence type="ECO:0000313" key="7">
    <source>
        <dbReference type="Proteomes" id="UP000006844"/>
    </source>
</evidence>
<gene>
    <name evidence="6" type="ordered locus">AciPR4_0039</name>
</gene>
<dbReference type="InterPro" id="IPR006045">
    <property type="entry name" value="Cupin_1"/>
</dbReference>
<keyword evidence="3" id="KW-0464">Manganese</keyword>
<feature type="compositionally biased region" description="Basic and acidic residues" evidence="4">
    <location>
        <begin position="7"/>
        <end position="21"/>
    </location>
</feature>
<evidence type="ECO:0000259" key="5">
    <source>
        <dbReference type="SMART" id="SM00835"/>
    </source>
</evidence>
<dbReference type="OrthoDB" id="1973590at2"/>
<feature type="binding site" evidence="3">
    <location>
        <position position="185"/>
    </location>
    <ligand>
        <name>Mn(2+)</name>
        <dbReference type="ChEBI" id="CHEBI:29035"/>
        <label>1</label>
    </ligand>
</feature>
<evidence type="ECO:0000256" key="4">
    <source>
        <dbReference type="SAM" id="MobiDB-lite"/>
    </source>
</evidence>
<dbReference type="KEGG" id="tsa:AciPR4_0039"/>
<evidence type="ECO:0000256" key="1">
    <source>
        <dbReference type="ARBA" id="ARBA00022723"/>
    </source>
</evidence>
<evidence type="ECO:0000313" key="6">
    <source>
        <dbReference type="EMBL" id="ADV80881.1"/>
    </source>
</evidence>
<dbReference type="RefSeq" id="WP_013566614.1">
    <property type="nucleotide sequence ID" value="NC_014963.1"/>
</dbReference>
<dbReference type="GO" id="GO:0046872">
    <property type="term" value="F:metal ion binding"/>
    <property type="evidence" value="ECO:0007669"/>
    <property type="project" value="UniProtKB-KW"/>
</dbReference>
<feature type="binding site" evidence="3">
    <location>
        <position position="323"/>
    </location>
    <ligand>
        <name>Mn(2+)</name>
        <dbReference type="ChEBI" id="CHEBI:29035"/>
        <label>2</label>
    </ligand>
</feature>
<dbReference type="eggNOG" id="COG2140">
    <property type="taxonomic scope" value="Bacteria"/>
</dbReference>
<feature type="binding site" evidence="3">
    <location>
        <position position="142"/>
    </location>
    <ligand>
        <name>Mn(2+)</name>
        <dbReference type="ChEBI" id="CHEBI:29035"/>
        <label>1</label>
    </ligand>
</feature>
<dbReference type="Proteomes" id="UP000006844">
    <property type="component" value="Chromosome"/>
</dbReference>
<dbReference type="HOGENOM" id="CLU_030515_2_0_0"/>
<keyword evidence="6" id="KW-0456">Lyase</keyword>
<evidence type="ECO:0000256" key="2">
    <source>
        <dbReference type="PIRSR" id="PIRSR617774-1"/>
    </source>
</evidence>
<dbReference type="CDD" id="cd20304">
    <property type="entry name" value="cupin_OxDC_N"/>
    <property type="match status" value="1"/>
</dbReference>
<dbReference type="AlphaFoldDB" id="E8UY71"/>
<dbReference type="GO" id="GO:0033609">
    <property type="term" value="P:oxalate metabolic process"/>
    <property type="evidence" value="ECO:0007669"/>
    <property type="project" value="InterPro"/>
</dbReference>
<dbReference type="InterPro" id="IPR014710">
    <property type="entry name" value="RmlC-like_jellyroll"/>
</dbReference>
<dbReference type="Gene3D" id="2.60.120.10">
    <property type="entry name" value="Jelly Rolls"/>
    <property type="match status" value="2"/>
</dbReference>
<sequence>MKLKSSFHREDADEHTPEISHSRRSFLTATGAAIAAAVAVPIAAAQEQTHVPRSPDHHFPNEQQPGPSNTVQDKLEPDSVWAPETDGGTVPPFKYSFDLAHKEIDSGGWTRQVTVRELAVSKTMAGVEMRLIAGGVRELHWHVSAEWAFMIYGSARITAVDPEGKAFVNDVHEGDLWLFPGGLPHSIQGLGPDGCKFLLVFNQGDFDEFSTFLLSDWFKHTPKEVLAKNFNTPEATFDKLPKEKLYIFATDEPRSLQEEQEQTAQGTGAIHEKFVFRPGAMKPTKVTAGGEVKIIDNKVFPVTNIAAALVRLKPGGLRELHWHPLAPEWQYYVSGKGRMTIFEAGAKARTMDFTTGDVGYIDISRPHYIENTGDEDLVFIELFPLGEYQDISATEWLAHTPRRLVNEHLNTGEDFLRSLPKKETVVVPL</sequence>
<feature type="active site" description="Proton donor" evidence="2">
    <location>
        <position position="381"/>
    </location>
</feature>
<dbReference type="InterPro" id="IPR051610">
    <property type="entry name" value="GPI/OXD"/>
</dbReference>
<dbReference type="InterPro" id="IPR006311">
    <property type="entry name" value="TAT_signal"/>
</dbReference>
<dbReference type="PROSITE" id="PS51318">
    <property type="entry name" value="TAT"/>
    <property type="match status" value="1"/>
</dbReference>
<keyword evidence="1 3" id="KW-0479">Metal-binding</keyword>
<dbReference type="EMBL" id="CP002467">
    <property type="protein sequence ID" value="ADV80881.1"/>
    <property type="molecule type" value="Genomic_DNA"/>
</dbReference>
<accession>E8UY71</accession>
<feature type="compositionally biased region" description="Polar residues" evidence="4">
    <location>
        <begin position="61"/>
        <end position="72"/>
    </location>
</feature>
<dbReference type="Pfam" id="PF00190">
    <property type="entry name" value="Cupin_1"/>
    <property type="match status" value="2"/>
</dbReference>
<organism evidence="6 7">
    <name type="scientific">Terriglobus saanensis (strain ATCC BAA-1853 / DSM 23119 / SP1PR4)</name>
    <dbReference type="NCBI Taxonomy" id="401053"/>
    <lineage>
        <taxon>Bacteria</taxon>
        <taxon>Pseudomonadati</taxon>
        <taxon>Acidobacteriota</taxon>
        <taxon>Terriglobia</taxon>
        <taxon>Terriglobales</taxon>
        <taxon>Acidobacteriaceae</taxon>
        <taxon>Terriglobus</taxon>
    </lineage>
</organism>
<dbReference type="STRING" id="401053.AciPR4_0039"/>
<feature type="binding site" evidence="3">
    <location>
        <position position="146"/>
    </location>
    <ligand>
        <name>Mn(2+)</name>
        <dbReference type="ChEBI" id="CHEBI:29035"/>
        <label>1</label>
    </ligand>
</feature>
<feature type="domain" description="Cupin type-1" evidence="5">
    <location>
        <begin position="276"/>
        <end position="417"/>
    </location>
</feature>
<comment type="cofactor">
    <cofactor evidence="3">
        <name>Mn(2+)</name>
        <dbReference type="ChEBI" id="CHEBI:29035"/>
    </cofactor>
    <text evidence="3">Binds 2 manganese ions per subunit.</text>
</comment>
<feature type="domain" description="Cupin type-1" evidence="5">
    <location>
        <begin position="97"/>
        <end position="238"/>
    </location>
</feature>
<keyword evidence="7" id="KW-1185">Reference proteome</keyword>
<feature type="binding site" evidence="3">
    <location>
        <position position="367"/>
    </location>
    <ligand>
        <name>Mn(2+)</name>
        <dbReference type="ChEBI" id="CHEBI:29035"/>
        <label>2</label>
    </ligand>
</feature>
<dbReference type="NCBIfam" id="TIGR03404">
    <property type="entry name" value="bicupin_oxalic"/>
    <property type="match status" value="1"/>
</dbReference>
<feature type="region of interest" description="Disordered" evidence="4">
    <location>
        <begin position="48"/>
        <end position="87"/>
    </location>
</feature>
<dbReference type="GO" id="GO:0046564">
    <property type="term" value="F:oxalate decarboxylase activity"/>
    <property type="evidence" value="ECO:0007669"/>
    <property type="project" value="UniProtKB-EC"/>
</dbReference>
<feature type="binding site" evidence="3">
    <location>
        <position position="321"/>
    </location>
    <ligand>
        <name>Mn(2+)</name>
        <dbReference type="ChEBI" id="CHEBI:29035"/>
        <label>2</label>
    </ligand>
</feature>
<dbReference type="PANTHER" id="PTHR35848">
    <property type="entry name" value="OXALATE-BINDING PROTEIN"/>
    <property type="match status" value="1"/>
</dbReference>